<keyword evidence="2" id="KW-1133">Transmembrane helix</keyword>
<evidence type="ECO:0000313" key="3">
    <source>
        <dbReference type="EMBL" id="MPR24062.1"/>
    </source>
</evidence>
<evidence type="ECO:0000256" key="2">
    <source>
        <dbReference type="SAM" id="Phobius"/>
    </source>
</evidence>
<keyword evidence="4" id="KW-1185">Reference proteome</keyword>
<feature type="transmembrane region" description="Helical" evidence="2">
    <location>
        <begin position="59"/>
        <end position="80"/>
    </location>
</feature>
<comment type="caution">
    <text evidence="3">The sequence shown here is derived from an EMBL/GenBank/DDBJ whole genome shotgun (WGS) entry which is preliminary data.</text>
</comment>
<dbReference type="AlphaFoldDB" id="A0A5N7MAW3"/>
<gene>
    <name evidence="3" type="ORF">FS320_02195</name>
</gene>
<evidence type="ECO:0000256" key="1">
    <source>
        <dbReference type="SAM" id="MobiDB-lite"/>
    </source>
</evidence>
<dbReference type="Proteomes" id="UP000403266">
    <property type="component" value="Unassembled WGS sequence"/>
</dbReference>
<dbReference type="EMBL" id="VOSK01000003">
    <property type="protein sequence ID" value="MPR24062.1"/>
    <property type="molecule type" value="Genomic_DNA"/>
</dbReference>
<keyword evidence="2" id="KW-0812">Transmembrane</keyword>
<feature type="transmembrane region" description="Helical" evidence="2">
    <location>
        <begin position="86"/>
        <end position="109"/>
    </location>
</feature>
<accession>A0A5N7MAW3</accession>
<name>A0A5N7MAW3_9HYPH</name>
<feature type="region of interest" description="Disordered" evidence="1">
    <location>
        <begin position="1"/>
        <end position="25"/>
    </location>
</feature>
<dbReference type="RefSeq" id="WP_152708974.1">
    <property type="nucleotide sequence ID" value="NZ_VOSJ01000007.1"/>
</dbReference>
<keyword evidence="2" id="KW-0472">Membrane</keyword>
<proteinExistence type="predicted"/>
<protein>
    <submittedName>
        <fullName evidence="3">Uncharacterized protein</fullName>
    </submittedName>
</protein>
<reference evidence="3 4" key="1">
    <citation type="journal article" date="2019" name="Syst. Appl. Microbiol.">
        <title>Microvirga tunisiensis sp. nov., a root nodule symbiotic bacterium isolated from Lupinus micranthus and L. luteus grown in Northern Tunisia.</title>
        <authorList>
            <person name="Msaddak A."/>
            <person name="Rejili M."/>
            <person name="Duran D."/>
            <person name="Mars M."/>
            <person name="Palacios J.M."/>
            <person name="Ruiz-Argueso T."/>
            <person name="Rey L."/>
            <person name="Imperial J."/>
        </authorList>
    </citation>
    <scope>NUCLEOTIDE SEQUENCE [LARGE SCALE GENOMIC DNA]</scope>
    <source>
        <strain evidence="3 4">Lmie10</strain>
    </source>
</reference>
<feature type="transmembrane region" description="Helical" evidence="2">
    <location>
        <begin position="29"/>
        <end position="47"/>
    </location>
</feature>
<feature type="compositionally biased region" description="Polar residues" evidence="1">
    <location>
        <begin position="1"/>
        <end position="12"/>
    </location>
</feature>
<sequence>MTTVDPQSQLTRSGRGDGPLEQPARPRTYPALAVGLIAGSLIVYLLAGPSSGSGISSTISSLWDSLIAVVIGLCILYGAWCLFWPIVRNAILMVIGWIIILAIGVYTFLKYVGY</sequence>
<organism evidence="3 4">
    <name type="scientific">Microvirga tunisiensis</name>
    <dbReference type="NCBI Taxonomy" id="2108360"/>
    <lineage>
        <taxon>Bacteria</taxon>
        <taxon>Pseudomonadati</taxon>
        <taxon>Pseudomonadota</taxon>
        <taxon>Alphaproteobacteria</taxon>
        <taxon>Hyphomicrobiales</taxon>
        <taxon>Methylobacteriaceae</taxon>
        <taxon>Microvirga</taxon>
    </lineage>
</organism>
<evidence type="ECO:0000313" key="4">
    <source>
        <dbReference type="Proteomes" id="UP000403266"/>
    </source>
</evidence>